<dbReference type="SUPFAM" id="SSF46689">
    <property type="entry name" value="Homeodomain-like"/>
    <property type="match status" value="2"/>
</dbReference>
<evidence type="ECO:0000313" key="5">
    <source>
        <dbReference type="Proteomes" id="UP000215771"/>
    </source>
</evidence>
<evidence type="ECO:0000256" key="2">
    <source>
        <dbReference type="ARBA" id="ARBA00023163"/>
    </source>
</evidence>
<dbReference type="SUPFAM" id="SSF48498">
    <property type="entry name" value="Tetracyclin repressor-like, C-terminal domain"/>
    <property type="match status" value="2"/>
</dbReference>
<evidence type="ECO:0000259" key="3">
    <source>
        <dbReference type="Pfam" id="PF13305"/>
    </source>
</evidence>
<dbReference type="RefSeq" id="WP_095275242.1">
    <property type="nucleotide sequence ID" value="NZ_CP047655.1"/>
</dbReference>
<dbReference type="Proteomes" id="UP000215771">
    <property type="component" value="Unassembled WGS sequence"/>
</dbReference>
<dbReference type="EMBL" id="NQMQ01000001">
    <property type="protein sequence ID" value="PAJ71331.1"/>
    <property type="molecule type" value="Genomic_DNA"/>
</dbReference>
<keyword evidence="2" id="KW-0804">Transcription</keyword>
<dbReference type="InterPro" id="IPR025996">
    <property type="entry name" value="MT1864/Rv1816-like_C"/>
</dbReference>
<proteinExistence type="predicted"/>
<accession>A0A269PGD5</accession>
<gene>
    <name evidence="4" type="ORF">CIG21_00975</name>
</gene>
<dbReference type="InterPro" id="IPR036271">
    <property type="entry name" value="Tet_transcr_reg_TetR-rel_C_sf"/>
</dbReference>
<dbReference type="InterPro" id="IPR009057">
    <property type="entry name" value="Homeodomain-like_sf"/>
</dbReference>
<dbReference type="Gene3D" id="1.10.357.10">
    <property type="entry name" value="Tetracycline Repressor, domain 2"/>
    <property type="match status" value="2"/>
</dbReference>
<organism evidence="4 5">
    <name type="scientific">Corynebacterium hadale</name>
    <dbReference type="NCBI Taxonomy" id="2026255"/>
    <lineage>
        <taxon>Bacteria</taxon>
        <taxon>Bacillati</taxon>
        <taxon>Actinomycetota</taxon>
        <taxon>Actinomycetes</taxon>
        <taxon>Mycobacteriales</taxon>
        <taxon>Corynebacteriaceae</taxon>
        <taxon>Corynebacterium</taxon>
    </lineage>
</organism>
<evidence type="ECO:0000313" key="4">
    <source>
        <dbReference type="EMBL" id="PAJ71331.1"/>
    </source>
</evidence>
<keyword evidence="1" id="KW-0805">Transcription regulation</keyword>
<feature type="domain" description="HTH-type transcriptional regulator MT1864/Rv1816-like C-terminal" evidence="3">
    <location>
        <begin position="96"/>
        <end position="211"/>
    </location>
</feature>
<evidence type="ECO:0000256" key="1">
    <source>
        <dbReference type="ARBA" id="ARBA00023015"/>
    </source>
</evidence>
<sequence length="462" mass="50531">MNAEQRPASPTGLTGSTKLHLLDQATRLLGRGGRDALTIPAAADLAGITVDEAKTLFSSDEDLYSEVSAFLDERLRGFVDQELTKLPADASLTQKLRANATGYFNQALDNPTYFAAYSRSRVAHQFPSFEEQVDNAPDLDAFPPATTRIIRLLVELTEEMGMPVDKALILRETMAVLSEIHGLAHLATFGIMRHLSPTAKRQTFQAALQTLLSGLVDTIKEGHVLAFEPEHIKGELLEPFTTKAKDMPRDTRDEVREALFRGAAEVVVARSVAGLTLEAAAEQAGLPVSTARQLFDGDAALLHELEVHLDEANTQAILRQSSFVSEGSPGLTYIKATGFGYLQYALTDPVGFVALIEISSRSIVPVSFDDEGGTAQPFDMGKAFTFLMNIVRDAISQSEGPRSTWVLYTQMMALWASIHGVSQLATIGVLTYDNQDFSYRIASRVMDILLRGMINILELRPQ</sequence>
<dbReference type="AlphaFoldDB" id="A0A269PGD5"/>
<reference evidence="4 5" key="1">
    <citation type="submission" date="2017-08" db="EMBL/GenBank/DDBJ databases">
        <authorList>
            <person name="de Groot N.N."/>
        </authorList>
    </citation>
    <scope>NUCLEOTIDE SEQUENCE [LARGE SCALE GENOMIC DNA]</scope>
    <source>
        <strain evidence="4 5">NBT06-6</strain>
    </source>
</reference>
<dbReference type="Pfam" id="PF13305">
    <property type="entry name" value="TetR_C_33"/>
    <property type="match status" value="1"/>
</dbReference>
<comment type="caution">
    <text evidence="4">The sequence shown here is derived from an EMBL/GenBank/DDBJ whole genome shotgun (WGS) entry which is preliminary data.</text>
</comment>
<name>A0A269PGD5_9CORY</name>
<protein>
    <recommendedName>
        <fullName evidence="3">HTH-type transcriptional regulator MT1864/Rv1816-like C-terminal domain-containing protein</fullName>
    </recommendedName>
</protein>